<dbReference type="EMBL" id="CP068570">
    <property type="protein sequence ID" value="QQZ52151.1"/>
    <property type="molecule type" value="Genomic_DNA"/>
</dbReference>
<evidence type="ECO:0000313" key="6">
    <source>
        <dbReference type="EMBL" id="QQZ52151.1"/>
    </source>
</evidence>
<dbReference type="PANTHER" id="PTHR46323">
    <property type="entry name" value="BETA-GALACTOSIDASE"/>
    <property type="match status" value="1"/>
</dbReference>
<reference evidence="6" key="1">
    <citation type="submission" date="2021-01" db="EMBL/GenBank/DDBJ databases">
        <title>Genome sequence of Phenylobacterium sp. 20VBR1 isolated from a valley glaceir, Ny-Alesund, Svalbard.</title>
        <authorList>
            <person name="Thomas F.A."/>
            <person name="Krishnan K.P."/>
            <person name="Sinha R.K."/>
        </authorList>
    </citation>
    <scope>NUCLEOTIDE SEQUENCE</scope>
    <source>
        <strain evidence="6">20VBR1</strain>
    </source>
</reference>
<proteinExistence type="predicted"/>
<sequence>MGGLKAGGAPGAVASDIVCPMYPPIENIVAWAKADDPADRRPMILCEYSHAMGNSNGSLSDYWEAFENHRGLQGGFIWEWVDHGIAQVTPDGQPFMAYGGDFGDAPNDLNFCCDGIVGADRRHTRRCGSSRHWPSLWV</sequence>
<evidence type="ECO:0000256" key="4">
    <source>
        <dbReference type="ARBA" id="ARBA00023295"/>
    </source>
</evidence>
<keyword evidence="3" id="KW-0378">Hydrolase</keyword>
<dbReference type="SUPFAM" id="SSF51445">
    <property type="entry name" value="(Trans)glycosidases"/>
    <property type="match status" value="1"/>
</dbReference>
<dbReference type="EC" id="3.2.1.23" evidence="2"/>
<dbReference type="GO" id="GO:0009341">
    <property type="term" value="C:beta-galactosidase complex"/>
    <property type="evidence" value="ECO:0007669"/>
    <property type="project" value="TreeGrafter"/>
</dbReference>
<dbReference type="AlphaFoldDB" id="A0A974P6L9"/>
<name>A0A974P6L9_9CAUL</name>
<dbReference type="InterPro" id="IPR006103">
    <property type="entry name" value="Glyco_hydro_2_cat"/>
</dbReference>
<dbReference type="InterPro" id="IPR017853">
    <property type="entry name" value="GH"/>
</dbReference>
<protein>
    <recommendedName>
        <fullName evidence="2">beta-galactosidase</fullName>
        <ecNumber evidence="2">3.2.1.23</ecNumber>
    </recommendedName>
</protein>
<evidence type="ECO:0000256" key="1">
    <source>
        <dbReference type="ARBA" id="ARBA00001412"/>
    </source>
</evidence>
<dbReference type="GO" id="GO:0005990">
    <property type="term" value="P:lactose catabolic process"/>
    <property type="evidence" value="ECO:0007669"/>
    <property type="project" value="TreeGrafter"/>
</dbReference>
<dbReference type="Pfam" id="PF02836">
    <property type="entry name" value="Glyco_hydro_2_C"/>
    <property type="match status" value="1"/>
</dbReference>
<gene>
    <name evidence="6" type="ORF">JKL49_09080</name>
</gene>
<feature type="domain" description="Glycoside hydrolase family 2 catalytic" evidence="5">
    <location>
        <begin position="16"/>
        <end position="124"/>
    </location>
</feature>
<organism evidence="6">
    <name type="scientific">Phenylobacterium glaciei</name>
    <dbReference type="NCBI Taxonomy" id="2803784"/>
    <lineage>
        <taxon>Bacteria</taxon>
        <taxon>Pseudomonadati</taxon>
        <taxon>Pseudomonadota</taxon>
        <taxon>Alphaproteobacteria</taxon>
        <taxon>Caulobacterales</taxon>
        <taxon>Caulobacteraceae</taxon>
        <taxon>Phenylobacterium</taxon>
    </lineage>
</organism>
<comment type="catalytic activity">
    <reaction evidence="1">
        <text>Hydrolysis of terminal non-reducing beta-D-galactose residues in beta-D-galactosides.</text>
        <dbReference type="EC" id="3.2.1.23"/>
    </reaction>
</comment>
<dbReference type="InterPro" id="IPR050347">
    <property type="entry name" value="Bact_Beta-galactosidase"/>
</dbReference>
<evidence type="ECO:0000256" key="3">
    <source>
        <dbReference type="ARBA" id="ARBA00022801"/>
    </source>
</evidence>
<evidence type="ECO:0000259" key="5">
    <source>
        <dbReference type="Pfam" id="PF02836"/>
    </source>
</evidence>
<dbReference type="PANTHER" id="PTHR46323:SF2">
    <property type="entry name" value="BETA-GALACTOSIDASE"/>
    <property type="match status" value="1"/>
</dbReference>
<dbReference type="GO" id="GO:0004565">
    <property type="term" value="F:beta-galactosidase activity"/>
    <property type="evidence" value="ECO:0007669"/>
    <property type="project" value="UniProtKB-EC"/>
</dbReference>
<accession>A0A974P6L9</accession>
<dbReference type="Gene3D" id="3.20.20.80">
    <property type="entry name" value="Glycosidases"/>
    <property type="match status" value="1"/>
</dbReference>
<keyword evidence="4" id="KW-0326">Glycosidase</keyword>
<evidence type="ECO:0000256" key="2">
    <source>
        <dbReference type="ARBA" id="ARBA00012756"/>
    </source>
</evidence>